<dbReference type="InterPro" id="IPR008984">
    <property type="entry name" value="SMAD_FHA_dom_sf"/>
</dbReference>
<dbReference type="PROSITE" id="PS50006">
    <property type="entry name" value="FHA_DOMAIN"/>
    <property type="match status" value="1"/>
</dbReference>
<reference evidence="3" key="1">
    <citation type="journal article" date="2014" name="Int. J. Syst. Evol. Microbiol.">
        <title>Complete genome sequence of Corynebacterium casei LMG S-19264T (=DSM 44701T), isolated from a smear-ripened cheese.</title>
        <authorList>
            <consortium name="US DOE Joint Genome Institute (JGI-PGF)"/>
            <person name="Walter F."/>
            <person name="Albersmeier A."/>
            <person name="Kalinowski J."/>
            <person name="Ruckert C."/>
        </authorList>
    </citation>
    <scope>NUCLEOTIDE SEQUENCE</scope>
    <source>
        <strain evidence="3">KCTC 42731</strain>
    </source>
</reference>
<dbReference type="SUPFAM" id="SSF49879">
    <property type="entry name" value="SMAD/FHA domain"/>
    <property type="match status" value="1"/>
</dbReference>
<dbReference type="Pfam" id="PF16697">
    <property type="entry name" value="Yop-YscD_cpl"/>
    <property type="match status" value="1"/>
</dbReference>
<feature type="transmembrane region" description="Helical" evidence="1">
    <location>
        <begin position="250"/>
        <end position="267"/>
    </location>
</feature>
<reference evidence="3" key="2">
    <citation type="submission" date="2020-09" db="EMBL/GenBank/DDBJ databases">
        <authorList>
            <person name="Sun Q."/>
            <person name="Kim S."/>
        </authorList>
    </citation>
    <scope>NUCLEOTIDE SEQUENCE</scope>
    <source>
        <strain evidence="3">KCTC 42731</strain>
    </source>
</reference>
<dbReference type="AlphaFoldDB" id="A0A919BL32"/>
<dbReference type="InterPro" id="IPR000253">
    <property type="entry name" value="FHA_dom"/>
</dbReference>
<dbReference type="RefSeq" id="WP_189772105.1">
    <property type="nucleotide sequence ID" value="NZ_BNCK01000007.1"/>
</dbReference>
<evidence type="ECO:0000259" key="2">
    <source>
        <dbReference type="PROSITE" id="PS50006"/>
    </source>
</evidence>
<keyword evidence="1" id="KW-1133">Transmembrane helix</keyword>
<feature type="transmembrane region" description="Helical" evidence="1">
    <location>
        <begin position="218"/>
        <end position="238"/>
    </location>
</feature>
<feature type="transmembrane region" description="Helical" evidence="1">
    <location>
        <begin position="182"/>
        <end position="198"/>
    </location>
</feature>
<dbReference type="InterPro" id="IPR032030">
    <property type="entry name" value="YscD_cytoplasmic_dom"/>
</dbReference>
<dbReference type="Gene3D" id="2.60.200.20">
    <property type="match status" value="1"/>
</dbReference>
<feature type="domain" description="FHA" evidence="2">
    <location>
        <begin position="25"/>
        <end position="74"/>
    </location>
</feature>
<sequence length="320" mass="35970">MEIIIEEVSRGHKVISRDKFLTDHVSIGRAYHNDIILSDPHICPDHLTLEFDGQHWRVKDLDSINGSFLGEGKKSADGHVVNSGDVIRLGKSQIRILFPHHPVSDSISLSPFENLINATKQPAVLIFNVLLFTLITGWLYFLNSPKDINFTQYVVPAAGITLVFAIWPIGIALVSHLTKHDARIWTQLGVCFVFYNLTWVSDFLETVVKFNSSSQSMLAYLMTLLPISLAFILFWLNTYIGFHVSNRRRTAIAAGLTLLLFGGTYLIQLSKKPDFSVRPQFDSTLLTPSFLVTESSSVDEFIDASNKLFNKVDKAAKEKE</sequence>
<keyword evidence="4" id="KW-1185">Reference proteome</keyword>
<gene>
    <name evidence="3" type="ORF">GCM10017161_29410</name>
</gene>
<evidence type="ECO:0000313" key="3">
    <source>
        <dbReference type="EMBL" id="GHF99153.1"/>
    </source>
</evidence>
<feature type="transmembrane region" description="Helical" evidence="1">
    <location>
        <begin position="153"/>
        <end position="175"/>
    </location>
</feature>
<dbReference type="SMART" id="SM00240">
    <property type="entry name" value="FHA"/>
    <property type="match status" value="1"/>
</dbReference>
<protein>
    <recommendedName>
        <fullName evidence="2">FHA domain-containing protein</fullName>
    </recommendedName>
</protein>
<accession>A0A919BL32</accession>
<name>A0A919BL32_9GAMM</name>
<comment type="caution">
    <text evidence="3">The sequence shown here is derived from an EMBL/GenBank/DDBJ whole genome shotgun (WGS) entry which is preliminary data.</text>
</comment>
<keyword evidence="1" id="KW-0472">Membrane</keyword>
<keyword evidence="1" id="KW-0812">Transmembrane</keyword>
<dbReference type="EMBL" id="BNCK01000007">
    <property type="protein sequence ID" value="GHF99153.1"/>
    <property type="molecule type" value="Genomic_DNA"/>
</dbReference>
<proteinExistence type="predicted"/>
<evidence type="ECO:0000256" key="1">
    <source>
        <dbReference type="SAM" id="Phobius"/>
    </source>
</evidence>
<feature type="transmembrane region" description="Helical" evidence="1">
    <location>
        <begin position="123"/>
        <end position="141"/>
    </location>
</feature>
<dbReference type="Proteomes" id="UP000623842">
    <property type="component" value="Unassembled WGS sequence"/>
</dbReference>
<dbReference type="CDD" id="cd00060">
    <property type="entry name" value="FHA"/>
    <property type="match status" value="1"/>
</dbReference>
<evidence type="ECO:0000313" key="4">
    <source>
        <dbReference type="Proteomes" id="UP000623842"/>
    </source>
</evidence>
<organism evidence="3 4">
    <name type="scientific">Thalassotalea marina</name>
    <dbReference type="NCBI Taxonomy" id="1673741"/>
    <lineage>
        <taxon>Bacteria</taxon>
        <taxon>Pseudomonadati</taxon>
        <taxon>Pseudomonadota</taxon>
        <taxon>Gammaproteobacteria</taxon>
        <taxon>Alteromonadales</taxon>
        <taxon>Colwelliaceae</taxon>
        <taxon>Thalassotalea</taxon>
    </lineage>
</organism>